<dbReference type="InterPro" id="IPR002563">
    <property type="entry name" value="Flavin_Rdtase-like_dom"/>
</dbReference>
<dbReference type="PANTHER" id="PTHR33798">
    <property type="entry name" value="FLAVOPROTEIN OXYGENASE"/>
    <property type="match status" value="1"/>
</dbReference>
<organism evidence="6 7">
    <name type="scientific">Staphylococcus agnetis</name>
    <dbReference type="NCBI Taxonomy" id="985762"/>
    <lineage>
        <taxon>Bacteria</taxon>
        <taxon>Bacillati</taxon>
        <taxon>Bacillota</taxon>
        <taxon>Bacilli</taxon>
        <taxon>Bacillales</taxon>
        <taxon>Staphylococcaceae</taxon>
        <taxon>Staphylococcus</taxon>
    </lineage>
</organism>
<evidence type="ECO:0000256" key="2">
    <source>
        <dbReference type="ARBA" id="ARBA00022630"/>
    </source>
</evidence>
<evidence type="ECO:0000256" key="1">
    <source>
        <dbReference type="ARBA" id="ARBA00001917"/>
    </source>
</evidence>
<evidence type="ECO:0000256" key="3">
    <source>
        <dbReference type="ARBA" id="ARBA00022643"/>
    </source>
</evidence>
<dbReference type="Proteomes" id="UP001065705">
    <property type="component" value="Chromosome"/>
</dbReference>
<dbReference type="AlphaFoldDB" id="A0ABD7TSR0"/>
<evidence type="ECO:0000313" key="6">
    <source>
        <dbReference type="EMBL" id="UXU57246.1"/>
    </source>
</evidence>
<evidence type="ECO:0000256" key="4">
    <source>
        <dbReference type="ARBA" id="ARBA00038054"/>
    </source>
</evidence>
<keyword evidence="2" id="KW-0285">Flavoprotein</keyword>
<dbReference type="InterPro" id="IPR012349">
    <property type="entry name" value="Split_barrel_FMN-bd"/>
</dbReference>
<dbReference type="SUPFAM" id="SSF50475">
    <property type="entry name" value="FMN-binding split barrel"/>
    <property type="match status" value="1"/>
</dbReference>
<dbReference type="Gene3D" id="2.30.110.10">
    <property type="entry name" value="Electron Transport, Fmn-binding Protein, Chain A"/>
    <property type="match status" value="1"/>
</dbReference>
<dbReference type="PANTHER" id="PTHR33798:SF5">
    <property type="entry name" value="FLAVIN REDUCTASE LIKE DOMAIN-CONTAINING PROTEIN"/>
    <property type="match status" value="1"/>
</dbReference>
<dbReference type="Pfam" id="PF01613">
    <property type="entry name" value="Flavin_Reduct"/>
    <property type="match status" value="1"/>
</dbReference>
<dbReference type="EMBL" id="CP094809">
    <property type="protein sequence ID" value="UXU57246.1"/>
    <property type="molecule type" value="Genomic_DNA"/>
</dbReference>
<dbReference type="SMART" id="SM00903">
    <property type="entry name" value="Flavin_Reduct"/>
    <property type="match status" value="1"/>
</dbReference>
<proteinExistence type="inferred from homology"/>
<accession>A0ABD7TSR0</accession>
<dbReference type="RefSeq" id="WP_262626422.1">
    <property type="nucleotide sequence ID" value="NZ_CP094809.1"/>
</dbReference>
<feature type="domain" description="Flavin reductase like" evidence="5">
    <location>
        <begin position="20"/>
        <end position="177"/>
    </location>
</feature>
<comment type="similarity">
    <text evidence="4">Belongs to the flavoredoxin family.</text>
</comment>
<gene>
    <name evidence="6" type="ORF">MUA95_12030</name>
</gene>
<reference evidence="6" key="1">
    <citation type="submission" date="2022-03" db="EMBL/GenBank/DDBJ databases">
        <title>Comparative Genomics of East African Camel-Associated Staphylococcaceae spp.: Diversity and Inheritance of Traits Involved in Host-Pathogen Interactions.</title>
        <authorList>
            <person name="Akarsu H."/>
            <person name="Liljander A."/>
            <person name="Younan M."/>
            <person name="Brodard I."/>
            <person name="Glucks I."/>
            <person name="Labroussaa F."/>
            <person name="Overesch G."/>
            <person name="Kuhnert P."/>
            <person name="Perreten V."/>
            <person name="Drexler J.F."/>
            <person name="Corman V.M."/>
            <person name="Falquet L."/>
            <person name="Jores J."/>
        </authorList>
    </citation>
    <scope>NUCLEOTIDE SEQUENCE</scope>
    <source>
        <strain evidence="6">IVB6197</strain>
    </source>
</reference>
<evidence type="ECO:0000313" key="7">
    <source>
        <dbReference type="Proteomes" id="UP001065705"/>
    </source>
</evidence>
<comment type="cofactor">
    <cofactor evidence="1">
        <name>FMN</name>
        <dbReference type="ChEBI" id="CHEBI:58210"/>
    </cofactor>
</comment>
<sequence length="211" mass="23818">MYHIQAESLTKHALYKFLIGTVVPRPIALITTLSEEGIMNIAPFSFFNIVSSQPPILSVAIQRHDDGAMKDTARHIASHKEAIVHVVTETNVHDANQTAAPLNINNSELDLTQFTTCHSSTSRIPALNESPVRFETRLYEHIEIKTEGHTVSDLMLLEIKHLYIDETLYDPEQGYVDVARLQAVSRLACDDYATLGDFFTIERPRFKRGEK</sequence>
<name>A0ABD7TSR0_9STAP</name>
<evidence type="ECO:0000259" key="5">
    <source>
        <dbReference type="SMART" id="SM00903"/>
    </source>
</evidence>
<keyword evidence="3" id="KW-0288">FMN</keyword>
<protein>
    <submittedName>
        <fullName evidence="6">Flavin reductase family protein</fullName>
    </submittedName>
</protein>
<dbReference type="GO" id="GO:0016646">
    <property type="term" value="F:oxidoreductase activity, acting on the CH-NH group of donors, NAD or NADP as acceptor"/>
    <property type="evidence" value="ECO:0007669"/>
    <property type="project" value="UniProtKB-ARBA"/>
</dbReference>